<feature type="transmembrane region" description="Helical" evidence="1">
    <location>
        <begin position="20"/>
        <end position="40"/>
    </location>
</feature>
<dbReference type="GO" id="GO:0003824">
    <property type="term" value="F:catalytic activity"/>
    <property type="evidence" value="ECO:0007669"/>
    <property type="project" value="InterPro"/>
</dbReference>
<keyword evidence="1" id="KW-0812">Transmembrane</keyword>
<name>A0A1M6NMH3_9FIRM</name>
<protein>
    <submittedName>
        <fullName evidence="3">Formimidoyltetrahydrofolate cyclodeaminase</fullName>
    </submittedName>
</protein>
<dbReference type="EMBL" id="FRAC01000008">
    <property type="protein sequence ID" value="SHJ96893.1"/>
    <property type="molecule type" value="Genomic_DNA"/>
</dbReference>
<proteinExistence type="predicted"/>
<feature type="domain" description="Cyclodeaminase/cyclohydrolase" evidence="2">
    <location>
        <begin position="4"/>
        <end position="179"/>
    </location>
</feature>
<dbReference type="Proteomes" id="UP000184386">
    <property type="component" value="Unassembled WGS sequence"/>
</dbReference>
<sequence length="204" mass="21896">MKNTINGFLDELSSQAPTPGGGGASALIGAVSAALCSMVANLTSGKKKYAEYQDDIDKVIEKTKISIGKLLHLIEKDGQVFAPLAEAYRIPKDQPDRDKILEEALIGACSVPLDIIREVSGIVGIIEELQSKGSRMALSDVGVAASACRSALEGAAMNVYINTKLMKDREYAAKINAETTSLLEQSCSRCEKVYLEILNELRCV</sequence>
<dbReference type="Gene3D" id="1.20.120.680">
    <property type="entry name" value="Formiminotetrahydrofolate cyclodeaminase monomer, up-and-down helical bundle"/>
    <property type="match status" value="1"/>
</dbReference>
<dbReference type="InterPro" id="IPR036178">
    <property type="entry name" value="Formintransfe-cycloase-like_sf"/>
</dbReference>
<keyword evidence="4" id="KW-1185">Reference proteome</keyword>
<reference evidence="3 4" key="1">
    <citation type="submission" date="2016-11" db="EMBL/GenBank/DDBJ databases">
        <authorList>
            <person name="Jaros S."/>
            <person name="Januszkiewicz K."/>
            <person name="Wedrychowicz H."/>
        </authorList>
    </citation>
    <scope>NUCLEOTIDE SEQUENCE [LARGE SCALE GENOMIC DNA]</scope>
    <source>
        <strain evidence="3 4">DSM 15929</strain>
    </source>
</reference>
<keyword evidence="1" id="KW-1133">Transmembrane helix</keyword>
<keyword evidence="1" id="KW-0472">Membrane</keyword>
<evidence type="ECO:0000313" key="3">
    <source>
        <dbReference type="EMBL" id="SHJ96893.1"/>
    </source>
</evidence>
<dbReference type="OrthoDB" id="7959174at2"/>
<dbReference type="STRING" id="1121322.SAMN02745136_01366"/>
<evidence type="ECO:0000256" key="1">
    <source>
        <dbReference type="SAM" id="Phobius"/>
    </source>
</evidence>
<organism evidence="3 4">
    <name type="scientific">Anaerocolumna jejuensis DSM 15929</name>
    <dbReference type="NCBI Taxonomy" id="1121322"/>
    <lineage>
        <taxon>Bacteria</taxon>
        <taxon>Bacillati</taxon>
        <taxon>Bacillota</taxon>
        <taxon>Clostridia</taxon>
        <taxon>Lachnospirales</taxon>
        <taxon>Lachnospiraceae</taxon>
        <taxon>Anaerocolumna</taxon>
    </lineage>
</organism>
<dbReference type="AlphaFoldDB" id="A0A1M6NMH3"/>
<dbReference type="InterPro" id="IPR007044">
    <property type="entry name" value="Cyclodeamin/CycHdrlase"/>
</dbReference>
<dbReference type="SUPFAM" id="SSF101262">
    <property type="entry name" value="Methenyltetrahydrofolate cyclohydrolase-like"/>
    <property type="match status" value="1"/>
</dbReference>
<dbReference type="RefSeq" id="WP_073274182.1">
    <property type="nucleotide sequence ID" value="NZ_FRAC01000008.1"/>
</dbReference>
<dbReference type="Pfam" id="PF04961">
    <property type="entry name" value="FTCD_C"/>
    <property type="match status" value="1"/>
</dbReference>
<evidence type="ECO:0000313" key="4">
    <source>
        <dbReference type="Proteomes" id="UP000184386"/>
    </source>
</evidence>
<accession>A0A1M6NMH3</accession>
<evidence type="ECO:0000259" key="2">
    <source>
        <dbReference type="Pfam" id="PF04961"/>
    </source>
</evidence>
<gene>
    <name evidence="3" type="ORF">SAMN02745136_01366</name>
</gene>